<feature type="compositionally biased region" description="Low complexity" evidence="6">
    <location>
        <begin position="73"/>
        <end position="93"/>
    </location>
</feature>
<feature type="compositionally biased region" description="Acidic residues" evidence="6">
    <location>
        <begin position="474"/>
        <end position="490"/>
    </location>
</feature>
<feature type="region of interest" description="Disordered" evidence="6">
    <location>
        <begin position="508"/>
        <end position="585"/>
    </location>
</feature>
<dbReference type="Pfam" id="PF12634">
    <property type="entry name" value="Inp1"/>
    <property type="match status" value="1"/>
</dbReference>
<dbReference type="AlphaFoldDB" id="A0AAN7ZQ58"/>
<feature type="region of interest" description="Disordered" evidence="6">
    <location>
        <begin position="245"/>
        <end position="274"/>
    </location>
</feature>
<dbReference type="Proteomes" id="UP001310594">
    <property type="component" value="Unassembled WGS sequence"/>
</dbReference>
<feature type="region of interest" description="Disordered" evidence="6">
    <location>
        <begin position="72"/>
        <end position="97"/>
    </location>
</feature>
<evidence type="ECO:0000313" key="7">
    <source>
        <dbReference type="EMBL" id="KAK5705354.1"/>
    </source>
</evidence>
<dbReference type="EMBL" id="JAVRQU010000003">
    <property type="protein sequence ID" value="KAK5705354.1"/>
    <property type="molecule type" value="Genomic_DNA"/>
</dbReference>
<comment type="caution">
    <text evidence="7">The sequence shown here is derived from an EMBL/GenBank/DDBJ whole genome shotgun (WGS) entry which is preliminary data.</text>
</comment>
<evidence type="ECO:0000256" key="2">
    <source>
        <dbReference type="ARBA" id="ARBA00004421"/>
    </source>
</evidence>
<name>A0AAN7ZQ58_9PEZI</name>
<evidence type="ECO:0000256" key="6">
    <source>
        <dbReference type="SAM" id="MobiDB-lite"/>
    </source>
</evidence>
<protein>
    <recommendedName>
        <fullName evidence="4">Inheritance of peroxisomes protein 1</fullName>
    </recommendedName>
</protein>
<feature type="region of interest" description="Disordered" evidence="6">
    <location>
        <begin position="734"/>
        <end position="761"/>
    </location>
</feature>
<organism evidence="7 8">
    <name type="scientific">Elasticomyces elasticus</name>
    <dbReference type="NCBI Taxonomy" id="574655"/>
    <lineage>
        <taxon>Eukaryota</taxon>
        <taxon>Fungi</taxon>
        <taxon>Dikarya</taxon>
        <taxon>Ascomycota</taxon>
        <taxon>Pezizomycotina</taxon>
        <taxon>Dothideomycetes</taxon>
        <taxon>Dothideomycetidae</taxon>
        <taxon>Mycosphaerellales</taxon>
        <taxon>Teratosphaeriaceae</taxon>
        <taxon>Elasticomyces</taxon>
    </lineage>
</organism>
<feature type="region of interest" description="Disordered" evidence="6">
    <location>
        <begin position="388"/>
        <end position="417"/>
    </location>
</feature>
<gene>
    <name evidence="7" type="ORF">LTR97_002472</name>
</gene>
<feature type="compositionally biased region" description="Low complexity" evidence="6">
    <location>
        <begin position="626"/>
        <end position="648"/>
    </location>
</feature>
<feature type="compositionally biased region" description="Polar residues" evidence="6">
    <location>
        <begin position="558"/>
        <end position="582"/>
    </location>
</feature>
<keyword evidence="5" id="KW-0472">Membrane</keyword>
<feature type="region of interest" description="Disordered" evidence="6">
    <location>
        <begin position="598"/>
        <end position="655"/>
    </location>
</feature>
<comment type="function">
    <text evidence="1">Required for peroxisome inheritance.</text>
</comment>
<proteinExistence type="inferred from homology"/>
<feature type="compositionally biased region" description="Basic and acidic residues" evidence="6">
    <location>
        <begin position="247"/>
        <end position="258"/>
    </location>
</feature>
<dbReference type="InterPro" id="IPR024758">
    <property type="entry name" value="Inp1"/>
</dbReference>
<evidence type="ECO:0000256" key="1">
    <source>
        <dbReference type="ARBA" id="ARBA00003594"/>
    </source>
</evidence>
<dbReference type="GO" id="GO:0045033">
    <property type="term" value="P:peroxisome inheritance"/>
    <property type="evidence" value="ECO:0007669"/>
    <property type="project" value="InterPro"/>
</dbReference>
<evidence type="ECO:0000313" key="8">
    <source>
        <dbReference type="Proteomes" id="UP001310594"/>
    </source>
</evidence>
<evidence type="ECO:0000256" key="4">
    <source>
        <dbReference type="ARBA" id="ARBA00021397"/>
    </source>
</evidence>
<feature type="compositionally biased region" description="Acidic residues" evidence="6">
    <location>
        <begin position="743"/>
        <end position="761"/>
    </location>
</feature>
<reference evidence="7" key="1">
    <citation type="submission" date="2023-08" db="EMBL/GenBank/DDBJ databases">
        <title>Black Yeasts Isolated from many extreme environments.</title>
        <authorList>
            <person name="Coleine C."/>
            <person name="Stajich J.E."/>
            <person name="Selbmann L."/>
        </authorList>
    </citation>
    <scope>NUCLEOTIDE SEQUENCE</scope>
    <source>
        <strain evidence="7">CCFEE 5810</strain>
    </source>
</reference>
<comment type="similarity">
    <text evidence="3">Belongs to the INP1 family.</text>
</comment>
<accession>A0AAN7ZQ58</accession>
<dbReference type="GO" id="GO:0005780">
    <property type="term" value="C:extrinsic component of intraperoxisomal membrane"/>
    <property type="evidence" value="ECO:0007669"/>
    <property type="project" value="InterPro"/>
</dbReference>
<evidence type="ECO:0000256" key="3">
    <source>
        <dbReference type="ARBA" id="ARBA00010707"/>
    </source>
</evidence>
<feature type="compositionally biased region" description="Basic and acidic residues" evidence="6">
    <location>
        <begin position="445"/>
        <end position="457"/>
    </location>
</feature>
<sequence>MYNNSKSKTCYRFSLGYKHTPRFIPVLHVSIYAMTRSFTVPTKLTPSTTLEIGATKDVETLYLHPNTTIIKFSTPSPTSRPSTPKSPAASAGSLPWTSPTERTLASGPLQIYRVPGSVSFLHSGSLLHAILPRSQCWCVDGVSKFTMRVLPDTYYRIELPASDVEKVEELKAVLAKVLFYERTACPFNRGVEEEEAKPTAEELYESRRGRRVSAQGSGSAVAAKKWRLSGRYSWLPEDGGLHALTSVRRESDGGREGGSEVSSSEGEVEVEAGAEGDAVEQAELVEDVQNISLLQTPTRRPSEMATGMRSVTAPILLTEPTYSTPSSSVSRIRDLIHFNTTPTTTIPLNRERTPTQQLDPTLLRSLTQLDGPLPAEPRQRMRVDMPRSQIDPTRLRTFQPMPTDMPPSPPDSSAGLEVGEGHVRQLSVDTELDIGNEEGAEGEELLGRDEHGHEDGRVVGSEGESSEMSGHEMEEGDDEPEQEEGEDADEVIAVERRMAGGIPLASLGAVPEMEPEAAMKSVVKQEPSRSPVIVERPEDHTTGSTADITLPTRPLSPPQRTTPQNPYASDPTTIQPTATAAEQSDPFAAIQARILARRSIGSTPLPPATKKPKPKSSRTASPPPTSALSSKSSSSSSLASTSSSATTRPRLDRSRTSSMASALVTKACAVFIGPPAQLVAIMLRIAARLTEDTLSFGSSFVFQSPVGSRKVVPGSFDLDDLEGWGDVGVEEDAGVGLGCSGEGGEDEEDEGLGGLEEEDDFGVPLRSPVRLAKMGFGGGRGGG</sequence>
<evidence type="ECO:0000256" key="5">
    <source>
        <dbReference type="ARBA" id="ARBA00023136"/>
    </source>
</evidence>
<comment type="subcellular location">
    <subcellularLocation>
        <location evidence="2">Peroxisome membrane</location>
        <topology evidence="2">Peripheral membrane protein</topology>
    </subcellularLocation>
</comment>
<feature type="region of interest" description="Disordered" evidence="6">
    <location>
        <begin position="441"/>
        <end position="490"/>
    </location>
</feature>